<evidence type="ECO:0000313" key="2">
    <source>
        <dbReference type="Proteomes" id="UP000545490"/>
    </source>
</evidence>
<dbReference type="EMBL" id="JACIDG010000014">
    <property type="protein sequence ID" value="MBB3917728.1"/>
    <property type="molecule type" value="Genomic_DNA"/>
</dbReference>
<accession>A0A7W6BBW1</accession>
<sequence>MKEHNRLALARKMMERKLEGRRSSSSLPDRIELVMAKPLVSAGMVTKLSIPTSRMLAWASLGK</sequence>
<dbReference type="Proteomes" id="UP000545490">
    <property type="component" value="Unassembled WGS sequence"/>
</dbReference>
<proteinExistence type="predicted"/>
<organism evidence="1 2">
    <name type="scientific">Rhizobium fabae</name>
    <dbReference type="NCBI Taxonomy" id="573179"/>
    <lineage>
        <taxon>Bacteria</taxon>
        <taxon>Pseudomonadati</taxon>
        <taxon>Pseudomonadota</taxon>
        <taxon>Alphaproteobacteria</taxon>
        <taxon>Hyphomicrobiales</taxon>
        <taxon>Rhizobiaceae</taxon>
        <taxon>Rhizobium/Agrobacterium group</taxon>
        <taxon>Rhizobium</taxon>
    </lineage>
</organism>
<protein>
    <submittedName>
        <fullName evidence="1">Uncharacterized protein</fullName>
    </submittedName>
</protein>
<evidence type="ECO:0000313" key="1">
    <source>
        <dbReference type="EMBL" id="MBB3917728.1"/>
    </source>
</evidence>
<comment type="caution">
    <text evidence="1">The sequence shown here is derived from an EMBL/GenBank/DDBJ whole genome shotgun (WGS) entry which is preliminary data.</text>
</comment>
<reference evidence="1 2" key="1">
    <citation type="submission" date="2020-08" db="EMBL/GenBank/DDBJ databases">
        <title>Genomic Encyclopedia of Type Strains, Phase IV (KMG-IV): sequencing the most valuable type-strain genomes for metagenomic binning, comparative biology and taxonomic classification.</title>
        <authorList>
            <person name="Goeker M."/>
        </authorList>
    </citation>
    <scope>NUCLEOTIDE SEQUENCE [LARGE SCALE GENOMIC DNA]</scope>
    <source>
        <strain evidence="1 2">DSM 19331</strain>
    </source>
</reference>
<dbReference type="AlphaFoldDB" id="A0A7W6BBW1"/>
<gene>
    <name evidence="1" type="ORF">GGQ65_005047</name>
</gene>
<name>A0A7W6BBW1_9HYPH</name>